<keyword evidence="4" id="KW-0663">Pyridoxal phosphate</keyword>
<dbReference type="GO" id="GO:0019752">
    <property type="term" value="P:carboxylic acid metabolic process"/>
    <property type="evidence" value="ECO:0007669"/>
    <property type="project" value="InterPro"/>
</dbReference>
<keyword evidence="3" id="KW-0210">Decarboxylase</keyword>
<dbReference type="InterPro" id="IPR015424">
    <property type="entry name" value="PyrdxlP-dep_Trfase"/>
</dbReference>
<dbReference type="EMBL" id="VSSQ01000020">
    <property type="protein sequence ID" value="MPL63108.1"/>
    <property type="molecule type" value="Genomic_DNA"/>
</dbReference>
<name>A0A644T864_9ZZZZ</name>
<dbReference type="SUPFAM" id="SSF53383">
    <property type="entry name" value="PLP-dependent transferases"/>
    <property type="match status" value="1"/>
</dbReference>
<evidence type="ECO:0000313" key="6">
    <source>
        <dbReference type="EMBL" id="MPL63108.1"/>
    </source>
</evidence>
<dbReference type="InterPro" id="IPR015422">
    <property type="entry name" value="PyrdxlP-dep_Trfase_small"/>
</dbReference>
<sequence length="482" mass="54213">MLMLEVMDSKEFRKQAHVLADRMADYFDEISDYPVKSQVKPGEILSALPVSAPVRGETFDAIMSDFERIIMPGITHWQSPSFFAFFPANSSYPSVLAEMLTAALGQQGMIWETSPAATELEQRVMEWLRELCGLPASWTGVIQDTASASTLTALLSAREKTTGFRTNLEGFTGMEKLRVYCSSETHSSIEKAVKIAGFGKNNLVKVAVDENFALVPAQLEMAIKEDIKRGYTPCAVVASIGTTGSTAVDPVDEIGKICERYKIWLHVDAAFAGTAFLLPEIRHFAAGLEYADSYVFNPHKWMFTNFDASAYFVRDPELLIRTFEILPEYLKTRTRGLVNDYRDWGVALGRRFRALKLWFVIRSFGADGLREKIRHHIALAGWLKERILEHPDFELMAPVNFSLVCFRYNPGKLSTGEDPDRVNADLLSELNGSGKLYLSHTRLNGRFVLRMVTAQTTITKDHVLQAWDLIQQTALKLSLKNE</sequence>
<dbReference type="PANTHER" id="PTHR11999:SF70">
    <property type="entry name" value="MIP05841P"/>
    <property type="match status" value="1"/>
</dbReference>
<dbReference type="PROSITE" id="PS00392">
    <property type="entry name" value="DDC_GAD_HDC_YDC"/>
    <property type="match status" value="1"/>
</dbReference>
<dbReference type="GO" id="GO:0030170">
    <property type="term" value="F:pyridoxal phosphate binding"/>
    <property type="evidence" value="ECO:0007669"/>
    <property type="project" value="InterPro"/>
</dbReference>
<evidence type="ECO:0000256" key="3">
    <source>
        <dbReference type="ARBA" id="ARBA00022793"/>
    </source>
</evidence>
<dbReference type="GO" id="GO:0033983">
    <property type="term" value="F:diaminobutyrate decarboxylase activity"/>
    <property type="evidence" value="ECO:0007669"/>
    <property type="project" value="UniProtKB-EC"/>
</dbReference>
<dbReference type="Gene3D" id="3.40.640.10">
    <property type="entry name" value="Type I PLP-dependent aspartate aminotransferase-like (Major domain)"/>
    <property type="match status" value="1"/>
</dbReference>
<accession>A0A644T864</accession>
<keyword evidence="5 6" id="KW-0456">Lyase</keyword>
<gene>
    <name evidence="6" type="primary">ddc_2</name>
    <name evidence="6" type="ORF">SDC9_08728</name>
</gene>
<dbReference type="PRINTS" id="PR00800">
    <property type="entry name" value="YHDCRBOXLASE"/>
</dbReference>
<reference evidence="6" key="1">
    <citation type="submission" date="2019-08" db="EMBL/GenBank/DDBJ databases">
        <authorList>
            <person name="Kucharzyk K."/>
            <person name="Murdoch R.W."/>
            <person name="Higgins S."/>
            <person name="Loffler F."/>
        </authorList>
    </citation>
    <scope>NUCLEOTIDE SEQUENCE</scope>
</reference>
<dbReference type="GO" id="GO:0006520">
    <property type="term" value="P:amino acid metabolic process"/>
    <property type="evidence" value="ECO:0007669"/>
    <property type="project" value="InterPro"/>
</dbReference>
<dbReference type="AlphaFoldDB" id="A0A644T864"/>
<evidence type="ECO:0000256" key="1">
    <source>
        <dbReference type="ARBA" id="ARBA00001933"/>
    </source>
</evidence>
<dbReference type="EC" id="4.1.1.86" evidence="6"/>
<comment type="caution">
    <text evidence="6">The sequence shown here is derived from an EMBL/GenBank/DDBJ whole genome shotgun (WGS) entry which is preliminary data.</text>
</comment>
<comment type="similarity">
    <text evidence="2">Belongs to the group II decarboxylase family.</text>
</comment>
<dbReference type="InterPro" id="IPR015421">
    <property type="entry name" value="PyrdxlP-dep_Trfase_major"/>
</dbReference>
<dbReference type="InterPro" id="IPR002129">
    <property type="entry name" value="PyrdxlP-dep_de-COase"/>
</dbReference>
<dbReference type="Pfam" id="PF00282">
    <property type="entry name" value="Pyridoxal_deC"/>
    <property type="match status" value="1"/>
</dbReference>
<dbReference type="CDD" id="cd06450">
    <property type="entry name" value="DOPA_deC_like"/>
    <property type="match status" value="1"/>
</dbReference>
<organism evidence="6">
    <name type="scientific">bioreactor metagenome</name>
    <dbReference type="NCBI Taxonomy" id="1076179"/>
    <lineage>
        <taxon>unclassified sequences</taxon>
        <taxon>metagenomes</taxon>
        <taxon>ecological metagenomes</taxon>
    </lineage>
</organism>
<comment type="cofactor">
    <cofactor evidence="1">
        <name>pyridoxal 5'-phosphate</name>
        <dbReference type="ChEBI" id="CHEBI:597326"/>
    </cofactor>
</comment>
<protein>
    <submittedName>
        <fullName evidence="6">L-2,4-diaminobutyrate decarboxylase</fullName>
        <ecNumber evidence="6">4.1.1.86</ecNumber>
    </submittedName>
</protein>
<dbReference type="InterPro" id="IPR010977">
    <property type="entry name" value="Aromatic_deC"/>
</dbReference>
<dbReference type="GO" id="GO:0005737">
    <property type="term" value="C:cytoplasm"/>
    <property type="evidence" value="ECO:0007669"/>
    <property type="project" value="TreeGrafter"/>
</dbReference>
<proteinExistence type="inferred from homology"/>
<dbReference type="InterPro" id="IPR021115">
    <property type="entry name" value="Pyridoxal-P_BS"/>
</dbReference>
<dbReference type="PANTHER" id="PTHR11999">
    <property type="entry name" value="GROUP II PYRIDOXAL-5-PHOSPHATE DECARBOXYLASE"/>
    <property type="match status" value="1"/>
</dbReference>
<dbReference type="Gene3D" id="3.90.1150.10">
    <property type="entry name" value="Aspartate Aminotransferase, domain 1"/>
    <property type="match status" value="1"/>
</dbReference>
<dbReference type="Gene3D" id="1.20.1340.10">
    <property type="entry name" value="dopa decarboxylase, N-terminal domain"/>
    <property type="match status" value="1"/>
</dbReference>
<evidence type="ECO:0000256" key="2">
    <source>
        <dbReference type="ARBA" id="ARBA00009533"/>
    </source>
</evidence>
<evidence type="ECO:0000256" key="4">
    <source>
        <dbReference type="ARBA" id="ARBA00022898"/>
    </source>
</evidence>
<evidence type="ECO:0000256" key="5">
    <source>
        <dbReference type="ARBA" id="ARBA00023239"/>
    </source>
</evidence>